<evidence type="ECO:0000256" key="4">
    <source>
        <dbReference type="ARBA" id="ARBA00023200"/>
    </source>
</evidence>
<keyword evidence="4" id="KW-1035">Host cytoplasm</keyword>
<evidence type="ECO:0000256" key="2">
    <source>
        <dbReference type="ARBA" id="ARBA00004328"/>
    </source>
</evidence>
<dbReference type="GO" id="GO:0044423">
    <property type="term" value="C:virion component"/>
    <property type="evidence" value="ECO:0007669"/>
    <property type="project" value="UniProtKB-KW"/>
</dbReference>
<dbReference type="InterPro" id="IPR029053">
    <property type="entry name" value="Viral_coat"/>
</dbReference>
<accession>A0A2R2ZGA3</accession>
<dbReference type="Pfam" id="PF08435">
    <property type="entry name" value="Calici_coat_C"/>
    <property type="match status" value="1"/>
</dbReference>
<dbReference type="Pfam" id="PF00915">
    <property type="entry name" value="Calici_coat"/>
    <property type="match status" value="1"/>
</dbReference>
<protein>
    <submittedName>
        <fullName evidence="7">VP1 capsid protein</fullName>
    </submittedName>
</protein>
<name>A0A2R2ZGA3_9CALI</name>
<dbReference type="Gene3D" id="2.40.30.120">
    <property type="entry name" value="Positive stranded ssRNA viruses"/>
    <property type="match status" value="1"/>
</dbReference>
<evidence type="ECO:0000259" key="5">
    <source>
        <dbReference type="Pfam" id="PF00915"/>
    </source>
</evidence>
<keyword evidence="3" id="KW-0946">Virion</keyword>
<dbReference type="Gene3D" id="2.40.510.10">
    <property type="entry name" value="Positive stranded ssRNA viruses"/>
    <property type="match status" value="1"/>
</dbReference>
<dbReference type="Gene3D" id="2.60.120.20">
    <property type="match status" value="1"/>
</dbReference>
<evidence type="ECO:0000313" key="7">
    <source>
        <dbReference type="EMBL" id="AUO60018.1"/>
    </source>
</evidence>
<evidence type="ECO:0000256" key="3">
    <source>
        <dbReference type="ARBA" id="ARBA00022844"/>
    </source>
</evidence>
<feature type="domain" description="Calicivirus coat protein" evidence="5">
    <location>
        <begin position="5"/>
        <end position="276"/>
    </location>
</feature>
<dbReference type="SUPFAM" id="SSF88633">
    <property type="entry name" value="Positive stranded ssRNA viruses"/>
    <property type="match status" value="1"/>
</dbReference>
<dbReference type="InterPro" id="IPR013643">
    <property type="entry name" value="Calicivirus_coat_C"/>
</dbReference>
<organism evidence="7">
    <name type="scientific">California sea lion norovirus</name>
    <dbReference type="NCBI Taxonomy" id="2070151"/>
    <lineage>
        <taxon>Viruses</taxon>
        <taxon>Riboviria</taxon>
        <taxon>Orthornavirae</taxon>
        <taxon>Pisuviricota</taxon>
        <taxon>Pisoniviricetes</taxon>
        <taxon>Picornavirales</taxon>
        <taxon>Caliciviridae</taxon>
        <taxon>Norovirus</taxon>
    </lineage>
</organism>
<evidence type="ECO:0000256" key="1">
    <source>
        <dbReference type="ARBA" id="ARBA00004192"/>
    </source>
</evidence>
<comment type="subcellular location">
    <subcellularLocation>
        <location evidence="1">Host cytoplasm</location>
    </subcellularLocation>
    <subcellularLocation>
        <location evidence="2">Virion</location>
    </subcellularLocation>
</comment>
<dbReference type="EMBL" id="MG572714">
    <property type="protein sequence ID" value="AUO60018.1"/>
    <property type="molecule type" value="Genomic_RNA"/>
</dbReference>
<feature type="domain" description="Calicivirus coat protein C-terminal" evidence="6">
    <location>
        <begin position="329"/>
        <end position="558"/>
    </location>
</feature>
<proteinExistence type="predicted"/>
<dbReference type="GO" id="GO:0030430">
    <property type="term" value="C:host cell cytoplasm"/>
    <property type="evidence" value="ECO:0007669"/>
    <property type="project" value="UniProtKB-SubCell"/>
</dbReference>
<reference evidence="7" key="1">
    <citation type="submission" date="2017-11" db="EMBL/GenBank/DDBJ databases">
        <title>Two novel noroviruses and a novel norovirus genogroup in California sea lions.</title>
        <authorList>
            <person name="Woo P.C.Y."/>
            <person name="Teng J.L.L."/>
            <person name="Chan W.M."/>
            <person name="Lau S.K.P."/>
            <person name="Yuen K.Y."/>
        </authorList>
    </citation>
    <scope>NUCLEOTIDE SEQUENCE</scope>
    <source>
        <strain evidence="7">Csl/NoV1/PF080916-1</strain>
    </source>
</reference>
<dbReference type="InterPro" id="IPR004005">
    <property type="entry name" value="Calicivirus_coat"/>
</dbReference>
<evidence type="ECO:0000259" key="6">
    <source>
        <dbReference type="Pfam" id="PF08435"/>
    </source>
</evidence>
<sequence>MKMASNDASPKTEGAGLVPEVSNEVLPIEPVAGAALAAPVAGQNNLIDPWIMTNFVQAPEGEFTISPRNGPGEVLLDVELGPELNPYLGHLARMYNGHAGGVEAQIVLAGNAFTAGKVLIAVVPPGFPTHNMSPSQATMLPHIIVDVRCLDPVNIPIPDVRNQLFHYNREGPPRMRLMVMLYTPLRTNGGEDGNAFTVTGRLLTRPGPDFGFLFLVPPTVEQSTKPFTVPRFTVAEMTNSRFPHPIQQLYTDPMASIQVQPQNGRCTIDGELLGTTQLSALQVCTFNGKAIANPGSARTFAGNTGEEPMEGTEEGGPTLYAWNKVWMELVNPDGSAYDPIADGPAPLGCPDFQAELQSTLVNTSGGNGNLRVSIFTTQNNPQFAPGVGTIVMDADPHAAVPTAGNTVYTVPISVGAGEPFSQWKLPHYSGAFGRSSRLAPPVAPNYPGEQLLFFRSGLVNNQASQRVVFIDCLLPNEFIKHFYEQAAPVGGEIALLRYINPDTGRALFECKLHPSGFMTVAATGSTTLQITPGGYFRFDSWVSNFYTLSPVGTSSGRRARTARQ</sequence>